<evidence type="ECO:0000256" key="1">
    <source>
        <dbReference type="ARBA" id="ARBA00023117"/>
    </source>
</evidence>
<dbReference type="Proteomes" id="UP001152484">
    <property type="component" value="Unassembled WGS sequence"/>
</dbReference>
<evidence type="ECO:0000313" key="7">
    <source>
        <dbReference type="Proteomes" id="UP001152484"/>
    </source>
</evidence>
<organism evidence="6 7">
    <name type="scientific">Cuscuta europaea</name>
    <name type="common">European dodder</name>
    <dbReference type="NCBI Taxonomy" id="41803"/>
    <lineage>
        <taxon>Eukaryota</taxon>
        <taxon>Viridiplantae</taxon>
        <taxon>Streptophyta</taxon>
        <taxon>Embryophyta</taxon>
        <taxon>Tracheophyta</taxon>
        <taxon>Spermatophyta</taxon>
        <taxon>Magnoliopsida</taxon>
        <taxon>eudicotyledons</taxon>
        <taxon>Gunneridae</taxon>
        <taxon>Pentapetalae</taxon>
        <taxon>asterids</taxon>
        <taxon>lamiids</taxon>
        <taxon>Solanales</taxon>
        <taxon>Convolvulaceae</taxon>
        <taxon>Cuscuteae</taxon>
        <taxon>Cuscuta</taxon>
        <taxon>Cuscuta subgen. Cuscuta</taxon>
    </lineage>
</organism>
<keyword evidence="1 2" id="KW-0103">Bromodomain</keyword>
<proteinExistence type="predicted"/>
<feature type="compositionally biased region" description="Polar residues" evidence="4">
    <location>
        <begin position="69"/>
        <end position="78"/>
    </location>
</feature>
<dbReference type="SMART" id="SM00297">
    <property type="entry name" value="BROMO"/>
    <property type="match status" value="1"/>
</dbReference>
<comment type="caution">
    <text evidence="6">The sequence shown here is derived from an EMBL/GenBank/DDBJ whole genome shotgun (WGS) entry which is preliminary data.</text>
</comment>
<reference evidence="6" key="1">
    <citation type="submission" date="2022-07" db="EMBL/GenBank/DDBJ databases">
        <authorList>
            <person name="Macas J."/>
            <person name="Novak P."/>
            <person name="Neumann P."/>
        </authorList>
    </citation>
    <scope>NUCLEOTIDE SEQUENCE</scope>
</reference>
<protein>
    <recommendedName>
        <fullName evidence="5">Bromo domain-containing protein</fullName>
    </recommendedName>
</protein>
<accession>A0A9P0YWF0</accession>
<dbReference type="PRINTS" id="PR00503">
    <property type="entry name" value="BROMODOMAIN"/>
</dbReference>
<keyword evidence="7" id="KW-1185">Reference proteome</keyword>
<feature type="domain" description="Bromo" evidence="5">
    <location>
        <begin position="138"/>
        <end position="210"/>
    </location>
</feature>
<feature type="coiled-coil region" evidence="3">
    <location>
        <begin position="464"/>
        <end position="514"/>
    </location>
</feature>
<dbReference type="PANTHER" id="PTHR46136:SF19">
    <property type="entry name" value="TRANSCRIPTION FACTOR GTE12"/>
    <property type="match status" value="1"/>
</dbReference>
<evidence type="ECO:0000256" key="4">
    <source>
        <dbReference type="SAM" id="MobiDB-lite"/>
    </source>
</evidence>
<dbReference type="SUPFAM" id="SSF47370">
    <property type="entry name" value="Bromodomain"/>
    <property type="match status" value="1"/>
</dbReference>
<evidence type="ECO:0000313" key="6">
    <source>
        <dbReference type="EMBL" id="CAH9079460.1"/>
    </source>
</evidence>
<evidence type="ECO:0000256" key="3">
    <source>
        <dbReference type="SAM" id="Coils"/>
    </source>
</evidence>
<dbReference type="Pfam" id="PF00439">
    <property type="entry name" value="Bromodomain"/>
    <property type="match status" value="1"/>
</dbReference>
<dbReference type="AlphaFoldDB" id="A0A9P0YWF0"/>
<dbReference type="PROSITE" id="PS00633">
    <property type="entry name" value="BROMODOMAIN_1"/>
    <property type="match status" value="1"/>
</dbReference>
<evidence type="ECO:0000259" key="5">
    <source>
        <dbReference type="PROSITE" id="PS50014"/>
    </source>
</evidence>
<dbReference type="PANTHER" id="PTHR46136">
    <property type="entry name" value="TRANSCRIPTION FACTOR GTE8"/>
    <property type="match status" value="1"/>
</dbReference>
<dbReference type="OrthoDB" id="21449at2759"/>
<evidence type="ECO:0000256" key="2">
    <source>
        <dbReference type="PROSITE-ProRule" id="PRU00035"/>
    </source>
</evidence>
<dbReference type="Gene3D" id="1.20.920.10">
    <property type="entry name" value="Bromodomain-like"/>
    <property type="match status" value="1"/>
</dbReference>
<dbReference type="EMBL" id="CAMAPE010000011">
    <property type="protein sequence ID" value="CAH9079460.1"/>
    <property type="molecule type" value="Genomic_DNA"/>
</dbReference>
<dbReference type="PROSITE" id="PS50014">
    <property type="entry name" value="BROMODOMAIN_2"/>
    <property type="match status" value="1"/>
</dbReference>
<dbReference type="InterPro" id="IPR036427">
    <property type="entry name" value="Bromodomain-like_sf"/>
</dbReference>
<dbReference type="InterPro" id="IPR052442">
    <property type="entry name" value="Env_Response_Regulator"/>
</dbReference>
<dbReference type="InterPro" id="IPR001487">
    <property type="entry name" value="Bromodomain"/>
</dbReference>
<gene>
    <name evidence="6" type="ORF">CEURO_LOCUS7120</name>
</gene>
<feature type="region of interest" description="Disordered" evidence="4">
    <location>
        <begin position="64"/>
        <end position="89"/>
    </location>
</feature>
<name>A0A9P0YWF0_CUSEU</name>
<dbReference type="InterPro" id="IPR018359">
    <property type="entry name" value="Bromodomain_CS"/>
</dbReference>
<keyword evidence="3" id="KW-0175">Coiled coil</keyword>
<sequence length="585" mass="66014">MMIIPCHGNNKVFQQFKCTCQEIKETPCFNCQTMMVTETVVKKLKIKIGSKTVGTRCEIDAHKNGAKINMNNDTQSRQKSPDDKNKPGMNIKFKLPVPVPANSNKRGPQVTVDAEKVKRRKMDRSIKQQCGTILEGLMTHKLGWAFLKPVDPVAFNIPDYFDIITNPMDLGTVKSKLRNNLYSSIEEFAADIRLIFANCMRYNPPMNEFHDMAKELNCFFNKKWKVMEAKWKSKSRSGEESCLLNPNGNDSQDANKYCHRKTPLHVSLMTTKRLMRVEDKHQLKKELSELLRGKVIDTMQSALQKFGLAVMGKGNLKVDLDMLDEETLWELKRVLNAALGARDIRAESAEVTQHVLFGKTSHKDTKLPVSSVDPKVDSCGSPCKCCPQGIGAQKEIESRSFDHSSCATTTATGCASLVDAQLSPTKALRAAMLKSRFAETIFKANHKDDVVDPSKLQQEKEKLQKQQLAEKARIEEQIKAAEASARMRVDTELKIQREREREAARIALEKMEKTVDLDDNLKILKDLEKLCQCPRSNDILVCGVGVNLSEARNPLERLGLYIKEEILQEDEAVLNEDGEEGEILI</sequence>